<keyword evidence="2 7" id="KW-0489">Methyltransferase</keyword>
<dbReference type="InterPro" id="IPR050953">
    <property type="entry name" value="N4_N6_ade-DNA_methylase"/>
</dbReference>
<comment type="caution">
    <text evidence="7">The sequence shown here is derived from an EMBL/GenBank/DDBJ whole genome shotgun (WGS) entry which is preliminary data.</text>
</comment>
<dbReference type="GO" id="GO:0032259">
    <property type="term" value="P:methylation"/>
    <property type="evidence" value="ECO:0007669"/>
    <property type="project" value="UniProtKB-KW"/>
</dbReference>
<evidence type="ECO:0000256" key="5">
    <source>
        <dbReference type="ARBA" id="ARBA00047942"/>
    </source>
</evidence>
<dbReference type="InterPro" id="IPR002052">
    <property type="entry name" value="DNA_methylase_N6_adenine_CS"/>
</dbReference>
<organism evidence="7 8">
    <name type="scientific">Clostridium moutaii</name>
    <dbReference type="NCBI Taxonomy" id="3240932"/>
    <lineage>
        <taxon>Bacteria</taxon>
        <taxon>Bacillati</taxon>
        <taxon>Bacillota</taxon>
        <taxon>Clostridia</taxon>
        <taxon>Eubacteriales</taxon>
        <taxon>Clostridiaceae</taxon>
        <taxon>Clostridium</taxon>
    </lineage>
</organism>
<dbReference type="EMBL" id="JBGEWD010000002">
    <property type="protein sequence ID" value="MEY7999137.1"/>
    <property type="molecule type" value="Genomic_DNA"/>
</dbReference>
<accession>A0ABV4BLJ9</accession>
<dbReference type="PANTHER" id="PTHR33841:SF1">
    <property type="entry name" value="DNA METHYLTRANSFERASE A"/>
    <property type="match status" value="1"/>
</dbReference>
<gene>
    <name evidence="7" type="ORF">AB8U03_02805</name>
</gene>
<evidence type="ECO:0000313" key="7">
    <source>
        <dbReference type="EMBL" id="MEY7999137.1"/>
    </source>
</evidence>
<evidence type="ECO:0000256" key="4">
    <source>
        <dbReference type="ARBA" id="ARBA00022691"/>
    </source>
</evidence>
<keyword evidence="3" id="KW-0808">Transferase</keyword>
<reference evidence="7 8" key="1">
    <citation type="submission" date="2024-08" db="EMBL/GenBank/DDBJ databases">
        <title>Clostridium lapicellarii sp. nov., and Clostridium renhuaiense sp. nov., two species isolated from the mud in a fermentation cellar used for producing sauce-flavour Chinese liquors.</title>
        <authorList>
            <person name="Yang F."/>
            <person name="Wang H."/>
            <person name="Chen L.Q."/>
            <person name="Zhou N."/>
            <person name="Lu J.J."/>
            <person name="Pu X.X."/>
            <person name="Wan B."/>
            <person name="Wang L."/>
            <person name="Liu S.J."/>
        </authorList>
    </citation>
    <scope>NUCLEOTIDE SEQUENCE [LARGE SCALE GENOMIC DNA]</scope>
    <source>
        <strain evidence="7 8">MT-5</strain>
    </source>
</reference>
<evidence type="ECO:0000256" key="2">
    <source>
        <dbReference type="ARBA" id="ARBA00022603"/>
    </source>
</evidence>
<evidence type="ECO:0000256" key="3">
    <source>
        <dbReference type="ARBA" id="ARBA00022679"/>
    </source>
</evidence>
<evidence type="ECO:0000313" key="8">
    <source>
        <dbReference type="Proteomes" id="UP001564657"/>
    </source>
</evidence>
<evidence type="ECO:0000259" key="6">
    <source>
        <dbReference type="Pfam" id="PF07669"/>
    </source>
</evidence>
<dbReference type="Pfam" id="PF07669">
    <property type="entry name" value="Eco57I"/>
    <property type="match status" value="1"/>
</dbReference>
<dbReference type="GO" id="GO:0008168">
    <property type="term" value="F:methyltransferase activity"/>
    <property type="evidence" value="ECO:0007669"/>
    <property type="project" value="UniProtKB-KW"/>
</dbReference>
<feature type="domain" description="Type II methyltransferase M.TaqI-like" evidence="6">
    <location>
        <begin position="448"/>
        <end position="629"/>
    </location>
</feature>
<proteinExistence type="predicted"/>
<dbReference type="PROSITE" id="PS00092">
    <property type="entry name" value="N6_MTASE"/>
    <property type="match status" value="1"/>
</dbReference>
<keyword evidence="8" id="KW-1185">Reference proteome</keyword>
<dbReference type="RefSeq" id="WP_369703031.1">
    <property type="nucleotide sequence ID" value="NZ_JBGEWD010000002.1"/>
</dbReference>
<dbReference type="InterPro" id="IPR029063">
    <property type="entry name" value="SAM-dependent_MTases_sf"/>
</dbReference>
<evidence type="ECO:0000256" key="1">
    <source>
        <dbReference type="ARBA" id="ARBA00011900"/>
    </source>
</evidence>
<dbReference type="SUPFAM" id="SSF53335">
    <property type="entry name" value="S-adenosyl-L-methionine-dependent methyltransferases"/>
    <property type="match status" value="1"/>
</dbReference>
<dbReference type="PANTHER" id="PTHR33841">
    <property type="entry name" value="DNA METHYLTRANSFERASE YEEA-RELATED"/>
    <property type="match status" value="1"/>
</dbReference>
<dbReference type="InterPro" id="IPR011639">
    <property type="entry name" value="MethylTrfase_TaqI-like_dom"/>
</dbReference>
<protein>
    <recommendedName>
        <fullName evidence="1">site-specific DNA-methyltransferase (adenine-specific)</fullName>
        <ecNumber evidence="1">2.1.1.72</ecNumber>
    </recommendedName>
</protein>
<keyword evidence="4" id="KW-0949">S-adenosyl-L-methionine</keyword>
<dbReference type="Proteomes" id="UP001564657">
    <property type="component" value="Unassembled WGS sequence"/>
</dbReference>
<sequence>MNSKEKLNNLIIRFTNLVDYYKNKEIEFKEETCRTELINPFFKLLGWDIENNFGLKPQYREVMFEQNIGKAGRSDYTMTLSGVPVFFVETKKPSVDISKLPEPAFQVRRYGWSANLKISILTNFEYLIIYDTTIPPKASDNCNVAMLKKYYFKNYVNEFDEIFEILSKDTVYSGKFDKVLEKRFESNATKGLKMPVDKFFLVQINKWRIELGNYLLRIKNFPIEIINDVVQEFINQILFLRICEDKNLPLYHTLKEVTNNEIVLQKEMQKLFIEADKKYNSGLFRSKYIIFDLNSKIIKEIIEELYYPQSPYEFKLIGSNLLGQVYEIFLADRLVVDSSGFMKLENKARTKNRNVNRAIVTTPIEIVRYMVKKSLEPLIKGKSPDKILNLKIVDVACGSGIFLIEIFDYIIKYCVEWYKTNDIAYLITVENGEYKLPLEEKKQILLSCLYGIDIDVHAVEVAKFNLLIKLLEHETTPSIYDSVPVLPDLSLNIFHGNSLIDFHNIDISKLSQYEKDEILPFDWDNINYGNKFSLIISNPPYVNVEDMNNLLPQKEIAVYKYKYTTSYRQFDKYFIFLERALQKIQDGGYICYIIPNKFSKVKSGYKLRKLLTDNKYVVEYIDFGSAQLFKNKIIYSSILLIQKKKQTQFAYEEVKNISKWWGNPSFKDKMLLDSSILTDMPWVLVPNEDEMKLINKLYTNSDKLATVANLFNGIQTSAERPPVYWFSKKEIIEECEDYFKIEKFGQVYKIEKGILKKFFKPINRNERNLSTYDIFDTNKWIIFPYDKDGKLYPLDIMKNKFPHTLHYLEDRYDILKPKQIDSSGKRDVPNATCDTWYQYGRDQAFKAFNNNPKLIVGVLSKKPMYLYDKDDFVIASGGTAGYCAISTKDDSPYCLEYIQAYLTHPRTEWLLSIIGSDFEGDYYSRGTSVLEGLPIKKLNFKKSEHIDIYNNVIVKTKRIHEINKILRMKITKTQITSLFNEKKQLIKQIEDLITIVYSI</sequence>
<dbReference type="EC" id="2.1.1.72" evidence="1"/>
<dbReference type="PRINTS" id="PR00507">
    <property type="entry name" value="N12N6MTFRASE"/>
</dbReference>
<comment type="catalytic activity">
    <reaction evidence="5">
        <text>a 2'-deoxyadenosine in DNA + S-adenosyl-L-methionine = an N(6)-methyl-2'-deoxyadenosine in DNA + S-adenosyl-L-homocysteine + H(+)</text>
        <dbReference type="Rhea" id="RHEA:15197"/>
        <dbReference type="Rhea" id="RHEA-COMP:12418"/>
        <dbReference type="Rhea" id="RHEA-COMP:12419"/>
        <dbReference type="ChEBI" id="CHEBI:15378"/>
        <dbReference type="ChEBI" id="CHEBI:57856"/>
        <dbReference type="ChEBI" id="CHEBI:59789"/>
        <dbReference type="ChEBI" id="CHEBI:90615"/>
        <dbReference type="ChEBI" id="CHEBI:90616"/>
        <dbReference type="EC" id="2.1.1.72"/>
    </reaction>
</comment>
<name>A0ABV4BLJ9_9CLOT</name>
<dbReference type="Gene3D" id="3.40.50.150">
    <property type="entry name" value="Vaccinia Virus protein VP39"/>
    <property type="match status" value="1"/>
</dbReference>